<dbReference type="EMBL" id="MSDQ01000047">
    <property type="protein sequence ID" value="OLO09970.1"/>
    <property type="molecule type" value="Genomic_DNA"/>
</dbReference>
<dbReference type="Proteomes" id="UP000186806">
    <property type="component" value="Unassembled WGS sequence"/>
</dbReference>
<comment type="caution">
    <text evidence="2">The sequence shown here is derived from an EMBL/GenBank/DDBJ whole genome shotgun (WGS) entry which is preliminary data.</text>
</comment>
<accession>A0A1Q8T8H3</accession>
<dbReference type="InterPro" id="IPR027396">
    <property type="entry name" value="DsrEFH-like"/>
</dbReference>
<feature type="region of interest" description="Disordered" evidence="1">
    <location>
        <begin position="1"/>
        <end position="25"/>
    </location>
</feature>
<feature type="compositionally biased region" description="Polar residues" evidence="1">
    <location>
        <begin position="1"/>
        <end position="14"/>
    </location>
</feature>
<evidence type="ECO:0000256" key="1">
    <source>
        <dbReference type="SAM" id="MobiDB-lite"/>
    </source>
</evidence>
<evidence type="ECO:0000313" key="3">
    <source>
        <dbReference type="Proteomes" id="UP000186806"/>
    </source>
</evidence>
<dbReference type="STRING" id="223900.GCA_000821045_01664"/>
<protein>
    <submittedName>
        <fullName evidence="2">Uncharacterized protein</fullName>
    </submittedName>
</protein>
<dbReference type="RefSeq" id="WP_075370466.1">
    <property type="nucleotide sequence ID" value="NZ_MSDQ01000047.1"/>
</dbReference>
<keyword evidence="3" id="KW-1185">Reference proteome</keyword>
<dbReference type="Gene3D" id="3.40.1260.10">
    <property type="entry name" value="DsrEFH-like"/>
    <property type="match status" value="1"/>
</dbReference>
<dbReference type="SUPFAM" id="SSF75169">
    <property type="entry name" value="DsrEFH-like"/>
    <property type="match status" value="1"/>
</dbReference>
<proteinExistence type="predicted"/>
<sequence>MTTGWDNWISRQPPSTTPSPIDDAPLAGQEEAQWLPLAHGTYRALFQWTTPSAQAGMANAGLLRAVRAVNLFAAADVPAERRHMIVLVSGAATPCLLEDAAYARHYGLPDASNNPNRVLIEALQREGVGVMVCLQAWHGQGFARDTLLADIELAQSGMTVGIALQNAGFALVAV</sequence>
<gene>
    <name evidence="2" type="ORF">BTW10_17190</name>
</gene>
<evidence type="ECO:0000313" key="2">
    <source>
        <dbReference type="EMBL" id="OLO09970.1"/>
    </source>
</evidence>
<dbReference type="AlphaFoldDB" id="A0A1Q8T8H3"/>
<name>A0A1Q8T8H3_9GAMM</name>
<reference evidence="2 3" key="1">
    <citation type="submission" date="2016-12" db="EMBL/GenBank/DDBJ databases">
        <title>Draft genome sequences of strains Salinicola socius SMB35, Salinicola sp. MH3R3-1 and Chromohalobacter sp. SMB17 from the Verkhnekamsk potash mining region of Russia.</title>
        <authorList>
            <person name="Mavrodi D.V."/>
            <person name="Olsson B.E."/>
            <person name="Korsakova E.S."/>
            <person name="Pyankova A."/>
            <person name="Mavrodi O.V."/>
            <person name="Plotnikova E.G."/>
        </authorList>
    </citation>
    <scope>NUCLEOTIDE SEQUENCE [LARGE SCALE GENOMIC DNA]</scope>
    <source>
        <strain evidence="2 3">SMB17</strain>
    </source>
</reference>
<organism evidence="2 3">
    <name type="scientific">Chromohalobacter japonicus</name>
    <dbReference type="NCBI Taxonomy" id="223900"/>
    <lineage>
        <taxon>Bacteria</taxon>
        <taxon>Pseudomonadati</taxon>
        <taxon>Pseudomonadota</taxon>
        <taxon>Gammaproteobacteria</taxon>
        <taxon>Oceanospirillales</taxon>
        <taxon>Halomonadaceae</taxon>
        <taxon>Chromohalobacter</taxon>
    </lineage>
</organism>